<dbReference type="SUPFAM" id="SSF63829">
    <property type="entry name" value="Calcium-dependent phosphotriesterase"/>
    <property type="match status" value="3"/>
</dbReference>
<dbReference type="CDD" id="cd00082">
    <property type="entry name" value="HisKA"/>
    <property type="match status" value="1"/>
</dbReference>
<keyword evidence="3 7" id="KW-0597">Phosphoprotein</keyword>
<keyword evidence="4" id="KW-0805">Transcription regulation</keyword>
<proteinExistence type="predicted"/>
<dbReference type="InterPro" id="IPR011110">
    <property type="entry name" value="Reg_prop"/>
</dbReference>
<dbReference type="InterPro" id="IPR036890">
    <property type="entry name" value="HATPase_C_sf"/>
</dbReference>
<dbReference type="Gene3D" id="2.130.10.10">
    <property type="entry name" value="YVTN repeat-like/Quinoprotein amine dehydrogenase"/>
    <property type="match status" value="2"/>
</dbReference>
<dbReference type="SUPFAM" id="SSF55874">
    <property type="entry name" value="ATPase domain of HSP90 chaperone/DNA topoisomerase II/histidine kinase"/>
    <property type="match status" value="1"/>
</dbReference>
<dbReference type="Gene3D" id="3.40.50.2300">
    <property type="match status" value="1"/>
</dbReference>
<dbReference type="PANTHER" id="PTHR43547">
    <property type="entry name" value="TWO-COMPONENT HISTIDINE KINASE"/>
    <property type="match status" value="1"/>
</dbReference>
<keyword evidence="6" id="KW-0804">Transcription</keyword>
<evidence type="ECO:0000256" key="2">
    <source>
        <dbReference type="ARBA" id="ARBA00012438"/>
    </source>
</evidence>
<evidence type="ECO:0000259" key="11">
    <source>
        <dbReference type="PROSITE" id="PS50110"/>
    </source>
</evidence>
<accession>A0ABR6Y1M2</accession>
<dbReference type="SMART" id="SM00448">
    <property type="entry name" value="REC"/>
    <property type="match status" value="1"/>
</dbReference>
<dbReference type="SMART" id="SM00342">
    <property type="entry name" value="HTH_ARAC"/>
    <property type="match status" value="1"/>
</dbReference>
<dbReference type="InterPro" id="IPR003594">
    <property type="entry name" value="HATPase_dom"/>
</dbReference>
<dbReference type="EMBL" id="JACOME010000002">
    <property type="protein sequence ID" value="MBC3846637.1"/>
    <property type="molecule type" value="Genomic_DNA"/>
</dbReference>
<dbReference type="InterPro" id="IPR011123">
    <property type="entry name" value="Y_Y_Y"/>
</dbReference>
<dbReference type="InterPro" id="IPR015943">
    <property type="entry name" value="WD40/YVTN_repeat-like_dom_sf"/>
</dbReference>
<dbReference type="Pfam" id="PF12833">
    <property type="entry name" value="HTH_18"/>
    <property type="match status" value="1"/>
</dbReference>
<name>A0ABR6Y1M2_9FLAO</name>
<comment type="caution">
    <text evidence="12">The sequence shown here is derived from an EMBL/GenBank/DDBJ whole genome shotgun (WGS) entry which is preliminary data.</text>
</comment>
<dbReference type="InterPro" id="IPR011006">
    <property type="entry name" value="CheY-like_superfamily"/>
</dbReference>
<dbReference type="Gene3D" id="1.10.287.130">
    <property type="match status" value="1"/>
</dbReference>
<dbReference type="Pfam" id="PF07495">
    <property type="entry name" value="Y_Y_Y"/>
    <property type="match status" value="1"/>
</dbReference>
<dbReference type="SMART" id="SM00388">
    <property type="entry name" value="HisKA"/>
    <property type="match status" value="1"/>
</dbReference>
<protein>
    <recommendedName>
        <fullName evidence="2">histidine kinase</fullName>
        <ecNumber evidence="2">2.7.13.3</ecNumber>
    </recommendedName>
</protein>
<evidence type="ECO:0000256" key="1">
    <source>
        <dbReference type="ARBA" id="ARBA00000085"/>
    </source>
</evidence>
<feature type="domain" description="HTH araC/xylS-type" evidence="9">
    <location>
        <begin position="1207"/>
        <end position="1306"/>
    </location>
</feature>
<dbReference type="InterPro" id="IPR013783">
    <property type="entry name" value="Ig-like_fold"/>
</dbReference>
<dbReference type="PRINTS" id="PR00032">
    <property type="entry name" value="HTHARAC"/>
</dbReference>
<dbReference type="CDD" id="cd17574">
    <property type="entry name" value="REC_OmpR"/>
    <property type="match status" value="1"/>
</dbReference>
<dbReference type="SMART" id="SM00387">
    <property type="entry name" value="HATPase_c"/>
    <property type="match status" value="1"/>
</dbReference>
<evidence type="ECO:0000313" key="12">
    <source>
        <dbReference type="EMBL" id="MBC3846637.1"/>
    </source>
</evidence>
<dbReference type="Gene3D" id="2.60.40.10">
    <property type="entry name" value="Immunoglobulins"/>
    <property type="match status" value="1"/>
</dbReference>
<dbReference type="InterPro" id="IPR001789">
    <property type="entry name" value="Sig_transdc_resp-reg_receiver"/>
</dbReference>
<evidence type="ECO:0000313" key="13">
    <source>
        <dbReference type="Proteomes" id="UP000607435"/>
    </source>
</evidence>
<dbReference type="Gene3D" id="3.30.565.10">
    <property type="entry name" value="Histidine kinase-like ATPase, C-terminal domain"/>
    <property type="match status" value="1"/>
</dbReference>
<dbReference type="InterPro" id="IPR009057">
    <property type="entry name" value="Homeodomain-like_sf"/>
</dbReference>
<dbReference type="Pfam" id="PF00072">
    <property type="entry name" value="Response_reg"/>
    <property type="match status" value="1"/>
</dbReference>
<dbReference type="Pfam" id="PF07494">
    <property type="entry name" value="Reg_prop"/>
    <property type="match status" value="2"/>
</dbReference>
<organism evidence="12 13">
    <name type="scientific">Winogradskyella echinorum</name>
    <dbReference type="NCBI Taxonomy" id="538189"/>
    <lineage>
        <taxon>Bacteria</taxon>
        <taxon>Pseudomonadati</taxon>
        <taxon>Bacteroidota</taxon>
        <taxon>Flavobacteriia</taxon>
        <taxon>Flavobacteriales</taxon>
        <taxon>Flavobacteriaceae</taxon>
        <taxon>Winogradskyella</taxon>
    </lineage>
</organism>
<dbReference type="PROSITE" id="PS01124">
    <property type="entry name" value="HTH_ARAC_FAMILY_2"/>
    <property type="match status" value="1"/>
</dbReference>
<dbReference type="Gene3D" id="1.10.10.60">
    <property type="entry name" value="Homeodomain-like"/>
    <property type="match status" value="1"/>
</dbReference>
<gene>
    <name evidence="12" type="ORF">H6H04_09620</name>
</gene>
<dbReference type="SUPFAM" id="SSF47384">
    <property type="entry name" value="Homodimeric domain of signal transducing histidine kinase"/>
    <property type="match status" value="1"/>
</dbReference>
<evidence type="ECO:0000256" key="4">
    <source>
        <dbReference type="ARBA" id="ARBA00023015"/>
    </source>
</evidence>
<dbReference type="EC" id="2.7.13.3" evidence="2"/>
<dbReference type="Pfam" id="PF02518">
    <property type="entry name" value="HATPase_c"/>
    <property type="match status" value="1"/>
</dbReference>
<dbReference type="PROSITE" id="PS50110">
    <property type="entry name" value="RESPONSE_REGULATORY"/>
    <property type="match status" value="1"/>
</dbReference>
<sequence>MRLFTIFFILNILLGYSQADNSFSFKQLSDENEDMPSGALGIVQDSIGYIWIAGVNGLSKYDGKTIEFFPKNFVSESDIIIYDKKLYTDRELNTWIITGERSIEKLNSKQNSFKAVGNIPLPKVIYQDLNLNFYVGTSDNGIFKINAKTNDTLQILNKKDFPANVNEFADMQNHLWAATTSGVYKISSDKKYIKYVLPIEDQIHTTVVAASEKHGVFVGTYFDQVFKYNSTTDKFEIFKGFPNYPLLEDIYVHNLFFDSKDRLWIGSYGQGVYLVDFNNQTILNFKQNKQNPNSIPYDCITAIYEDRTNNIWIGTDGGGICLYDEKLQKFNLLNNERLPININLSLIKSLDIDYDGSLWMGTHNYGIVHADSTKTKFKVYNKQNSDLSSNKIAYLKFIGKDLWIANETPEIQILKPDGRISTFNSSSNPRLDVGYIYNIFQDSKDRVWLSTSDSGLIQFDEELGIVKQYRYNSKNVNSISSDLIYSIAEDSKNCIWIGTKYKGLCRINPETDKIQRFNEFDGLARYLYIDSEDIIWIATNTNGLIKFNSKTRETISYDKSFGITSATICAILPEADNLWLSSNQGIIKFNTKNLEAENYDKFDGLQSPYFVTRSAVKDSKRNLFYFGGTKGVNWFNPNNIKQNTSLTSTIITRVEVNEEPQSVFKPKRFKHTENTINFTFNSLHFSSPSKNNFRYKLVNYDDNWQDAKHNNFVRYTNLPPNEYEFHVISSNYDDVWNETPAIYSFRINKPWYATNLAYIIYGLLIITALYLFYKYLQWRLQIKNELEFEHKEAERLKKLDEFKNRLFTNISHEFRTPLTLISDPIENQLSKSYLKDEDREELAMVKRNAGRLLNLVNQILDISKLETGNLKLSVSHDNLELLLKQLVTPFKFKAQNKQIDFTYSIDKTENVWFDKDVVEKIVVNLLSNAMKYAPENGFVHFEAHIQEDHLVMSVTNNGVHYSNEDLQKLFKRYYQGDKTNDGAGIGLALVKELTILSHGNIVAHMLNTNEIQFTVNLPIARAYYKSSEIGSTSIQKVENIEKDVDVENSLASQKVKSKNKHIVLLVEDDEDIRLYVKSFLQDSYKIIEAVNGQQGIEKALVTIPDLIISDVMMPIENGIGLCNTLKQDERTCHIPIILLTAKSDNEHEIEGLQVGADAYVTKPFNRGKLMAQIENLLKIRAQLQKRYSKDFKLKDLAVTSVEQQFLEKLYIVLNENISKSEFSAEMLSKKMLMSRMQLHRKMKALTGLSTTEFITKERLKLSLPLLKKSDASISEITYEVGFNSPSYFSTCFKKHYNTSPDEYRSSQ</sequence>
<evidence type="ECO:0000256" key="7">
    <source>
        <dbReference type="PROSITE-ProRule" id="PRU00169"/>
    </source>
</evidence>
<dbReference type="InterPro" id="IPR018060">
    <property type="entry name" value="HTH_AraC"/>
</dbReference>
<dbReference type="Pfam" id="PF00512">
    <property type="entry name" value="HisKA"/>
    <property type="match status" value="1"/>
</dbReference>
<evidence type="ECO:0000256" key="8">
    <source>
        <dbReference type="SAM" id="Phobius"/>
    </source>
</evidence>
<dbReference type="SUPFAM" id="SSF52172">
    <property type="entry name" value="CheY-like"/>
    <property type="match status" value="1"/>
</dbReference>
<dbReference type="InterPro" id="IPR003661">
    <property type="entry name" value="HisK_dim/P_dom"/>
</dbReference>
<keyword evidence="8" id="KW-0472">Membrane</keyword>
<dbReference type="Proteomes" id="UP000607435">
    <property type="component" value="Unassembled WGS sequence"/>
</dbReference>
<feature type="transmembrane region" description="Helical" evidence="8">
    <location>
        <begin position="751"/>
        <end position="773"/>
    </location>
</feature>
<keyword evidence="5" id="KW-0238">DNA-binding</keyword>
<comment type="catalytic activity">
    <reaction evidence="1">
        <text>ATP + protein L-histidine = ADP + protein N-phospho-L-histidine.</text>
        <dbReference type="EC" id="2.7.13.3"/>
    </reaction>
</comment>
<dbReference type="InterPro" id="IPR018062">
    <property type="entry name" value="HTH_AraC-typ_CS"/>
</dbReference>
<dbReference type="PANTHER" id="PTHR43547:SF2">
    <property type="entry name" value="HYBRID SIGNAL TRANSDUCTION HISTIDINE KINASE C"/>
    <property type="match status" value="1"/>
</dbReference>
<dbReference type="InterPro" id="IPR036097">
    <property type="entry name" value="HisK_dim/P_sf"/>
</dbReference>
<keyword evidence="13" id="KW-1185">Reference proteome</keyword>
<dbReference type="InterPro" id="IPR020449">
    <property type="entry name" value="Tscrpt_reg_AraC-type_HTH"/>
</dbReference>
<dbReference type="PROSITE" id="PS50109">
    <property type="entry name" value="HIS_KIN"/>
    <property type="match status" value="1"/>
</dbReference>
<dbReference type="PROSITE" id="PS00041">
    <property type="entry name" value="HTH_ARAC_FAMILY_1"/>
    <property type="match status" value="1"/>
</dbReference>
<evidence type="ECO:0000259" key="9">
    <source>
        <dbReference type="PROSITE" id="PS01124"/>
    </source>
</evidence>
<evidence type="ECO:0000256" key="3">
    <source>
        <dbReference type="ARBA" id="ARBA00022553"/>
    </source>
</evidence>
<feature type="modified residue" description="4-aspartylphosphate" evidence="7">
    <location>
        <position position="1110"/>
    </location>
</feature>
<feature type="domain" description="Response regulatory" evidence="11">
    <location>
        <begin position="1062"/>
        <end position="1177"/>
    </location>
</feature>
<dbReference type="InterPro" id="IPR005467">
    <property type="entry name" value="His_kinase_dom"/>
</dbReference>
<dbReference type="SUPFAM" id="SSF46689">
    <property type="entry name" value="Homeodomain-like"/>
    <property type="match status" value="1"/>
</dbReference>
<keyword evidence="8" id="KW-1133">Transmembrane helix</keyword>
<keyword evidence="8" id="KW-0812">Transmembrane</keyword>
<dbReference type="RefSeq" id="WP_186845749.1">
    <property type="nucleotide sequence ID" value="NZ_JACOME010000002.1"/>
</dbReference>
<evidence type="ECO:0000256" key="6">
    <source>
        <dbReference type="ARBA" id="ARBA00023163"/>
    </source>
</evidence>
<evidence type="ECO:0000256" key="5">
    <source>
        <dbReference type="ARBA" id="ARBA00023125"/>
    </source>
</evidence>
<reference evidence="12 13" key="1">
    <citation type="submission" date="2020-08" db="EMBL/GenBank/DDBJ databases">
        <title>Winogradskyella ouciana sp. nov., isolated from the hadal seawater of the Mariana Trench.</title>
        <authorList>
            <person name="He X."/>
        </authorList>
    </citation>
    <scope>NUCLEOTIDE SEQUENCE [LARGE SCALE GENOMIC DNA]</scope>
    <source>
        <strain evidence="12 13">KCTC 22026</strain>
    </source>
</reference>
<feature type="domain" description="Histidine kinase" evidence="10">
    <location>
        <begin position="809"/>
        <end position="1021"/>
    </location>
</feature>
<evidence type="ECO:0000259" key="10">
    <source>
        <dbReference type="PROSITE" id="PS50109"/>
    </source>
</evidence>